<dbReference type="Gene3D" id="3.40.50.720">
    <property type="entry name" value="NAD(P)-binding Rossmann-like Domain"/>
    <property type="match status" value="1"/>
</dbReference>
<sequence>MMLKDKVIVITGASSGIGALAAKFLSDQGAIPVLTARSLDKLKSVGAQLTGVHDLIMMDVTKQEQVQQVMKQIIDRYGRIDILLNNAGFGKFDSILEMPVDEFSDMMDVNYMGTVRCTKAVLPFMLERGEGQIVNVASMAAKIGTARSTSYTATKHAVYGFSNSLRQELRGTGITVSTVNPGPIDTPFFELADPSGKYLSNINWFIMKPEYVAHKMIRLMKHKQEEINLPWLAAAGMRLYQLFPRLADKLTHKMLNKK</sequence>
<evidence type="ECO:0000256" key="1">
    <source>
        <dbReference type="ARBA" id="ARBA00006484"/>
    </source>
</evidence>
<dbReference type="InterPro" id="IPR036291">
    <property type="entry name" value="NAD(P)-bd_dom_sf"/>
</dbReference>
<evidence type="ECO:0000256" key="3">
    <source>
        <dbReference type="RuleBase" id="RU000363"/>
    </source>
</evidence>
<gene>
    <name evidence="4" type="ORF">PNBC_00005</name>
</gene>
<evidence type="ECO:0000313" key="5">
    <source>
        <dbReference type="Proteomes" id="UP000077134"/>
    </source>
</evidence>
<dbReference type="GO" id="GO:0016491">
    <property type="term" value="F:oxidoreductase activity"/>
    <property type="evidence" value="ECO:0007669"/>
    <property type="project" value="UniProtKB-KW"/>
</dbReference>
<dbReference type="EMBL" id="LSFN01000001">
    <property type="protein sequence ID" value="OAB77785.1"/>
    <property type="molecule type" value="Genomic_DNA"/>
</dbReference>
<organism evidence="4 5">
    <name type="scientific">Paenibacillus crassostreae</name>
    <dbReference type="NCBI Taxonomy" id="1763538"/>
    <lineage>
        <taxon>Bacteria</taxon>
        <taxon>Bacillati</taxon>
        <taxon>Bacillota</taxon>
        <taxon>Bacilli</taxon>
        <taxon>Bacillales</taxon>
        <taxon>Paenibacillaceae</taxon>
        <taxon>Paenibacillus</taxon>
    </lineage>
</organism>
<dbReference type="Pfam" id="PF00106">
    <property type="entry name" value="adh_short"/>
    <property type="match status" value="1"/>
</dbReference>
<dbReference type="FunFam" id="3.40.50.720:FF:000084">
    <property type="entry name" value="Short-chain dehydrogenase reductase"/>
    <property type="match status" value="1"/>
</dbReference>
<dbReference type="KEGG" id="pcx:LPB68_06925"/>
<dbReference type="PRINTS" id="PR00080">
    <property type="entry name" value="SDRFAMILY"/>
</dbReference>
<dbReference type="PIRSF" id="PIRSF000126">
    <property type="entry name" value="11-beta-HSD1"/>
    <property type="match status" value="1"/>
</dbReference>
<dbReference type="Proteomes" id="UP000077134">
    <property type="component" value="Unassembled WGS sequence"/>
</dbReference>
<protein>
    <submittedName>
        <fullName evidence="4">Oxidoreductase</fullName>
    </submittedName>
</protein>
<dbReference type="PANTHER" id="PTHR44196:SF1">
    <property type="entry name" value="DEHYDROGENASE_REDUCTASE SDR FAMILY MEMBER 7B"/>
    <property type="match status" value="1"/>
</dbReference>
<comment type="caution">
    <text evidence="4">The sequence shown here is derived from an EMBL/GenBank/DDBJ whole genome shotgun (WGS) entry which is preliminary data.</text>
</comment>
<dbReference type="PROSITE" id="PS00061">
    <property type="entry name" value="ADH_SHORT"/>
    <property type="match status" value="1"/>
</dbReference>
<dbReference type="GO" id="GO:0016020">
    <property type="term" value="C:membrane"/>
    <property type="evidence" value="ECO:0007669"/>
    <property type="project" value="TreeGrafter"/>
</dbReference>
<dbReference type="PRINTS" id="PR00081">
    <property type="entry name" value="GDHRDH"/>
</dbReference>
<proteinExistence type="inferred from homology"/>
<dbReference type="AlphaFoldDB" id="A0A167GPT2"/>
<dbReference type="SUPFAM" id="SSF51735">
    <property type="entry name" value="NAD(P)-binding Rossmann-fold domains"/>
    <property type="match status" value="1"/>
</dbReference>
<dbReference type="InterPro" id="IPR020904">
    <property type="entry name" value="Sc_DH/Rdtase_CS"/>
</dbReference>
<reference evidence="4 5" key="1">
    <citation type="submission" date="2016-02" db="EMBL/GenBank/DDBJ databases">
        <title>Paenibacillus sp. LPB0068, isolated from Crassostrea gigas.</title>
        <authorList>
            <person name="Shin S.-K."/>
            <person name="Yi H."/>
        </authorList>
    </citation>
    <scope>NUCLEOTIDE SEQUENCE [LARGE SCALE GENOMIC DNA]</scope>
    <source>
        <strain evidence="4 5">LPB0068</strain>
    </source>
</reference>
<accession>A0A167GPT2</accession>
<dbReference type="InterPro" id="IPR002347">
    <property type="entry name" value="SDR_fam"/>
</dbReference>
<dbReference type="GO" id="GO:0008206">
    <property type="term" value="P:bile acid metabolic process"/>
    <property type="evidence" value="ECO:0007669"/>
    <property type="project" value="UniProtKB-ARBA"/>
</dbReference>
<name>A0A167GPT2_9BACL</name>
<evidence type="ECO:0000313" key="4">
    <source>
        <dbReference type="EMBL" id="OAB77785.1"/>
    </source>
</evidence>
<keyword evidence="2" id="KW-0560">Oxidoreductase</keyword>
<keyword evidence="5" id="KW-1185">Reference proteome</keyword>
<comment type="similarity">
    <text evidence="1 3">Belongs to the short-chain dehydrogenases/reductases (SDR) family.</text>
</comment>
<evidence type="ECO:0000256" key="2">
    <source>
        <dbReference type="ARBA" id="ARBA00023002"/>
    </source>
</evidence>
<dbReference type="PANTHER" id="PTHR44196">
    <property type="entry name" value="DEHYDROGENASE/REDUCTASE SDR FAMILY MEMBER 7B"/>
    <property type="match status" value="1"/>
</dbReference>
<dbReference type="STRING" id="1763538.LPB68_06925"/>